<dbReference type="GO" id="GO:1902026">
    <property type="term" value="P:regulation of cartilage condensation"/>
    <property type="evidence" value="ECO:0007669"/>
    <property type="project" value="Ensembl"/>
</dbReference>
<keyword evidence="17" id="KW-1185">Reference proteome</keyword>
<evidence type="ECO:0000259" key="14">
    <source>
        <dbReference type="PROSITE" id="PS50234"/>
    </source>
</evidence>
<dbReference type="Gene3D" id="2.60.40.10">
    <property type="entry name" value="Immunoglobulins"/>
    <property type="match status" value="2"/>
</dbReference>
<dbReference type="InterPro" id="IPR036465">
    <property type="entry name" value="vWFA_dom_sf"/>
</dbReference>
<dbReference type="InterPro" id="IPR036116">
    <property type="entry name" value="FN3_sf"/>
</dbReference>
<keyword evidence="4" id="KW-0597">Phosphoprotein</keyword>
<dbReference type="Ensembl" id="ENSAMXT00000040804.1">
    <property type="protein sequence ID" value="ENSAMXP00000055078.1"/>
    <property type="gene ID" value="ENSAMXG00000012368.2"/>
</dbReference>
<reference evidence="16" key="4">
    <citation type="submission" date="2025-09" db="UniProtKB">
        <authorList>
            <consortium name="Ensembl"/>
        </authorList>
    </citation>
    <scope>IDENTIFICATION</scope>
</reference>
<evidence type="ECO:0000256" key="12">
    <source>
        <dbReference type="SAM" id="MobiDB-lite"/>
    </source>
</evidence>
<evidence type="ECO:0000256" key="10">
    <source>
        <dbReference type="ARBA" id="ARBA00029542"/>
    </source>
</evidence>
<dbReference type="PRINTS" id="PR00453">
    <property type="entry name" value="VWFADOMAIN"/>
</dbReference>
<evidence type="ECO:0000256" key="13">
    <source>
        <dbReference type="SAM" id="SignalP"/>
    </source>
</evidence>
<keyword evidence="2" id="KW-0964">Secreted</keyword>
<evidence type="ECO:0000256" key="2">
    <source>
        <dbReference type="ARBA" id="ARBA00022525"/>
    </source>
</evidence>
<evidence type="ECO:0000256" key="7">
    <source>
        <dbReference type="ARBA" id="ARBA00022869"/>
    </source>
</evidence>
<protein>
    <recommendedName>
        <fullName evidence="10">von Willebrand factor A domain-containing protein 1</fullName>
    </recommendedName>
</protein>
<keyword evidence="8" id="KW-1015">Disulfide bond</keyword>
<proteinExistence type="predicted"/>
<evidence type="ECO:0000256" key="5">
    <source>
        <dbReference type="ARBA" id="ARBA00022729"/>
    </source>
</evidence>
<evidence type="ECO:0000256" key="1">
    <source>
        <dbReference type="ARBA" id="ARBA00004302"/>
    </source>
</evidence>
<dbReference type="InParanoid" id="A0A3B1KKE9"/>
<dbReference type="PANTHER" id="PTHR24020:SF77">
    <property type="entry name" value="VON WILLEBRAND FACTOR A DOMAIN-CONTAINING PROTEIN 1"/>
    <property type="match status" value="1"/>
</dbReference>
<dbReference type="AlphaFoldDB" id="A0A3B1KKE9"/>
<dbReference type="Bgee" id="ENSAMXG00000012368">
    <property type="expression patterns" value="Expressed in muscle tissue and 14 other cell types or tissues"/>
</dbReference>
<dbReference type="SMART" id="SM00327">
    <property type="entry name" value="VWA"/>
    <property type="match status" value="1"/>
</dbReference>
<evidence type="ECO:0000256" key="9">
    <source>
        <dbReference type="ARBA" id="ARBA00023180"/>
    </source>
</evidence>
<dbReference type="Pfam" id="PF00092">
    <property type="entry name" value="VWA"/>
    <property type="match status" value="1"/>
</dbReference>
<evidence type="ECO:0000256" key="11">
    <source>
        <dbReference type="ARBA" id="ARBA00046169"/>
    </source>
</evidence>
<dbReference type="GO" id="GO:0051124">
    <property type="term" value="P:synaptic assembly at neuromuscular junction"/>
    <property type="evidence" value="ECO:0007669"/>
    <property type="project" value="Ensembl"/>
</dbReference>
<dbReference type="PANTHER" id="PTHR24020">
    <property type="entry name" value="COLLAGEN ALPHA"/>
    <property type="match status" value="1"/>
</dbReference>
<dbReference type="Pfam" id="PF00041">
    <property type="entry name" value="fn3"/>
    <property type="match status" value="1"/>
</dbReference>
<sequence length="524" mass="57227">MELRALLTCLLLSLYLRAGGAQDTDVVSVLNCCEGDVLFLLDSSGSVSSFDFSHMLSFLSDLTAPFSLGPDQVRMGLLQVGTEPHLEFGFGAYSSQQGLQAALQRTKQLGGDTNTEDALVIAKERVLRQGTPGGARQGLPRVLVWLTDGIEPGDVEGPMAELREDGVAVLVVSTGRGNYQILREVVSPPAEEHLYFVDIEDMNIITEDVRNAIIEIIRAERLQVRDVTTTTAELHWRPVLAGTGYYDIRFGPVRTEIGGPDGGPGTKPSTEPGRFQRIIRPGNSTSTKLNNLRPDTTYIVSLSPESNLEFFNKLNATFTTRPVETIVAAKPELQSPAQLTVSDSTINSVRVSWGPLLPESVENYTIEYSILPSGKVHVVTVGNRQNSTVLTNLQPATQYLVTVSAHYFMGKERAISAKMCTQDVLPPLADLELRTVGSDSVKLQWKGSADGLRGYWVTWEGEPTHSSSQRSTLYLPPHLVSTTLNHVPHNSRVCVSPVYRSARGEGLCCTASFSSANVPWIRRS</sequence>
<keyword evidence="7" id="KW-0084">Basement membrane</keyword>
<dbReference type="FunFam" id="2.60.40.10:FF:000638">
    <property type="entry name" value="von Willebrand factor A domain-containing 1"/>
    <property type="match status" value="1"/>
</dbReference>
<evidence type="ECO:0000256" key="4">
    <source>
        <dbReference type="ARBA" id="ARBA00022553"/>
    </source>
</evidence>
<reference evidence="17" key="2">
    <citation type="journal article" date="2014" name="Nat. Commun.">
        <title>The cavefish genome reveals candidate genes for eye loss.</title>
        <authorList>
            <person name="McGaugh S.E."/>
            <person name="Gross J.B."/>
            <person name="Aken B."/>
            <person name="Blin M."/>
            <person name="Borowsky R."/>
            <person name="Chalopin D."/>
            <person name="Hinaux H."/>
            <person name="Jeffery W.R."/>
            <person name="Keene A."/>
            <person name="Ma L."/>
            <person name="Minx P."/>
            <person name="Murphy D."/>
            <person name="O'Quin K.E."/>
            <person name="Retaux S."/>
            <person name="Rohner N."/>
            <person name="Searle S.M."/>
            <person name="Stahl B.A."/>
            <person name="Tabin C."/>
            <person name="Volff J.N."/>
            <person name="Yoshizawa M."/>
            <person name="Warren W.C."/>
        </authorList>
    </citation>
    <scope>NUCLEOTIDE SEQUENCE [LARGE SCALE GENOMIC DNA]</scope>
    <source>
        <strain evidence="17">female</strain>
    </source>
</reference>
<dbReference type="Gene3D" id="3.40.50.410">
    <property type="entry name" value="von Willebrand factor, type A domain"/>
    <property type="match status" value="1"/>
</dbReference>
<dbReference type="GO" id="GO:0007409">
    <property type="term" value="P:axonogenesis"/>
    <property type="evidence" value="ECO:0007669"/>
    <property type="project" value="Ensembl"/>
</dbReference>
<feature type="signal peptide" evidence="13">
    <location>
        <begin position="1"/>
        <end position="21"/>
    </location>
</feature>
<evidence type="ECO:0000256" key="8">
    <source>
        <dbReference type="ARBA" id="ARBA00023157"/>
    </source>
</evidence>
<dbReference type="InterPro" id="IPR003961">
    <property type="entry name" value="FN3_dom"/>
</dbReference>
<dbReference type="CDD" id="cd00063">
    <property type="entry name" value="FN3"/>
    <property type="match status" value="2"/>
</dbReference>
<dbReference type="CDD" id="cd01450">
    <property type="entry name" value="vWFA_subfamily_ECM"/>
    <property type="match status" value="1"/>
</dbReference>
<organism evidence="16 17">
    <name type="scientific">Astyanax mexicanus</name>
    <name type="common">Blind cave fish</name>
    <name type="synonym">Astyanax fasciatus mexicanus</name>
    <dbReference type="NCBI Taxonomy" id="7994"/>
    <lineage>
        <taxon>Eukaryota</taxon>
        <taxon>Metazoa</taxon>
        <taxon>Chordata</taxon>
        <taxon>Craniata</taxon>
        <taxon>Vertebrata</taxon>
        <taxon>Euteleostomi</taxon>
        <taxon>Actinopterygii</taxon>
        <taxon>Neopterygii</taxon>
        <taxon>Teleostei</taxon>
        <taxon>Ostariophysi</taxon>
        <taxon>Characiformes</taxon>
        <taxon>Characoidei</taxon>
        <taxon>Acestrorhamphidae</taxon>
        <taxon>Acestrorhamphinae</taxon>
        <taxon>Astyanax</taxon>
    </lineage>
</organism>
<evidence type="ECO:0000313" key="17">
    <source>
        <dbReference type="Proteomes" id="UP000018467"/>
    </source>
</evidence>
<dbReference type="GO" id="GO:0014032">
    <property type="term" value="P:neural crest cell development"/>
    <property type="evidence" value="ECO:0007669"/>
    <property type="project" value="Ensembl"/>
</dbReference>
<feature type="domain" description="Fibronectin type-III" evidence="15">
    <location>
        <begin position="218"/>
        <end position="323"/>
    </location>
</feature>
<keyword evidence="6" id="KW-0677">Repeat</keyword>
<feature type="domain" description="VWFA" evidence="14">
    <location>
        <begin position="36"/>
        <end position="213"/>
    </location>
</feature>
<keyword evidence="5 13" id="KW-0732">Signal</keyword>
<dbReference type="InterPro" id="IPR013783">
    <property type="entry name" value="Ig-like_fold"/>
</dbReference>
<dbReference type="GO" id="GO:0061035">
    <property type="term" value="P:regulation of cartilage development"/>
    <property type="evidence" value="ECO:0007669"/>
    <property type="project" value="Ensembl"/>
</dbReference>
<dbReference type="STRING" id="7994.ENSAMXP00000055078"/>
<feature type="region of interest" description="Disordered" evidence="12">
    <location>
        <begin position="257"/>
        <end position="287"/>
    </location>
</feature>
<comment type="function">
    <text evidence="11">Promotes matrix assembly. Involved in the organization of skeletal muscles and in the formation of neuromuscular junctions.</text>
</comment>
<reference evidence="17" key="1">
    <citation type="submission" date="2013-03" db="EMBL/GenBank/DDBJ databases">
        <authorList>
            <person name="Jeffery W."/>
            <person name="Warren W."/>
            <person name="Wilson R.K."/>
        </authorList>
    </citation>
    <scope>NUCLEOTIDE SEQUENCE</scope>
    <source>
        <strain evidence="17">female</strain>
    </source>
</reference>
<keyword evidence="3" id="KW-0272">Extracellular matrix</keyword>
<dbReference type="PROSITE" id="PS50234">
    <property type="entry name" value="VWFA"/>
    <property type="match status" value="1"/>
</dbReference>
<evidence type="ECO:0000256" key="3">
    <source>
        <dbReference type="ARBA" id="ARBA00022530"/>
    </source>
</evidence>
<reference evidence="16" key="3">
    <citation type="submission" date="2025-08" db="UniProtKB">
        <authorList>
            <consortium name="Ensembl"/>
        </authorList>
    </citation>
    <scope>IDENTIFICATION</scope>
</reference>
<dbReference type="FunCoup" id="A0A3B1KKE9">
    <property type="interactions" value="936"/>
</dbReference>
<dbReference type="Proteomes" id="UP000018467">
    <property type="component" value="Unassembled WGS sequence"/>
</dbReference>
<evidence type="ECO:0000259" key="15">
    <source>
        <dbReference type="PROSITE" id="PS50853"/>
    </source>
</evidence>
<evidence type="ECO:0000313" key="16">
    <source>
        <dbReference type="Ensembl" id="ENSAMXP00000055078.1"/>
    </source>
</evidence>
<evidence type="ECO:0000256" key="6">
    <source>
        <dbReference type="ARBA" id="ARBA00022737"/>
    </source>
</evidence>
<dbReference type="SUPFAM" id="SSF49265">
    <property type="entry name" value="Fibronectin type III"/>
    <property type="match status" value="1"/>
</dbReference>
<dbReference type="InterPro" id="IPR050525">
    <property type="entry name" value="ECM_Assembly_Org"/>
</dbReference>
<feature type="domain" description="Fibronectin type-III" evidence="15">
    <location>
        <begin position="335"/>
        <end position="427"/>
    </location>
</feature>
<dbReference type="GO" id="GO:0005604">
    <property type="term" value="C:basement membrane"/>
    <property type="evidence" value="ECO:0007669"/>
    <property type="project" value="UniProtKB-SubCell"/>
</dbReference>
<name>A0A3B1KKE9_ASTMX</name>
<dbReference type="InterPro" id="IPR002035">
    <property type="entry name" value="VWF_A"/>
</dbReference>
<keyword evidence="9" id="KW-0325">Glycoprotein</keyword>
<dbReference type="PROSITE" id="PS50853">
    <property type="entry name" value="FN3"/>
    <property type="match status" value="2"/>
</dbReference>
<dbReference type="SMART" id="SM00060">
    <property type="entry name" value="FN3"/>
    <property type="match status" value="3"/>
</dbReference>
<accession>A0A3B1KKE9</accession>
<feature type="chain" id="PRO_5017290079" description="von Willebrand factor A domain-containing protein 1" evidence="13">
    <location>
        <begin position="22"/>
        <end position="524"/>
    </location>
</feature>
<dbReference type="SUPFAM" id="SSF53300">
    <property type="entry name" value="vWA-like"/>
    <property type="match status" value="1"/>
</dbReference>
<dbReference type="GeneTree" id="ENSGT00940000160734"/>
<comment type="subcellular location">
    <subcellularLocation>
        <location evidence="1">Secreted</location>
        <location evidence="1">Extracellular space</location>
        <location evidence="1">Extracellular matrix</location>
        <location evidence="1">Basement membrane</location>
    </subcellularLocation>
</comment>